<evidence type="ECO:0000256" key="3">
    <source>
        <dbReference type="ARBA" id="ARBA00023163"/>
    </source>
</evidence>
<sequence length="287" mass="31247">MPAPRAAECAPVTWGHAPRLGNGNSMGRTRQTGSTGERLLKLMHTVTEAGRPLSLPEITEAVGLPKPTVHRLVSLLEDSGHLIKEADARRYAPGPALHRMALAVLQSQPRRAARHAVLRRLAEKVGEACNIVLLDGDQLTYIDRVDTQWPLRIRLEVGSHVPVHCTATGKLLLALQPKRVRDRLIRSAPLASMTPHTLTDPERLQSVLRQIRRARVGTDDQEFLPEMVAIAVPVTPPAGPPVVAVSIHAPVFRRSLAALRGFLPDLRAAARELEDVLYEGTDAGALA</sequence>
<evidence type="ECO:0000256" key="4">
    <source>
        <dbReference type="ARBA" id="ARBA00040379"/>
    </source>
</evidence>
<dbReference type="Pfam" id="PF09339">
    <property type="entry name" value="HTH_IclR"/>
    <property type="match status" value="1"/>
</dbReference>
<reference evidence="9 10" key="1">
    <citation type="submission" date="2018-05" db="EMBL/GenBank/DDBJ databases">
        <title>Spiribacter halobius sp. nov., a moderately halophilic bacterium isolated from marine solar saltern.</title>
        <authorList>
            <person name="Zheng W.-S."/>
            <person name="Lu D.-C."/>
            <person name="Du Z.-J."/>
        </authorList>
    </citation>
    <scope>NUCLEOTIDE SEQUENCE [LARGE SCALE GENOMIC DNA]</scope>
    <source>
        <strain evidence="9 10">E85</strain>
    </source>
</reference>
<dbReference type="PROSITE" id="PS51077">
    <property type="entry name" value="HTH_ICLR"/>
    <property type="match status" value="1"/>
</dbReference>
<dbReference type="PANTHER" id="PTHR30136:SF24">
    <property type="entry name" value="HTH-TYPE TRANSCRIPTIONAL REPRESSOR ALLR"/>
    <property type="match status" value="1"/>
</dbReference>
<organism evidence="9 10">
    <name type="scientific">Sediminicurvatus halobius</name>
    <dbReference type="NCBI Taxonomy" id="2182432"/>
    <lineage>
        <taxon>Bacteria</taxon>
        <taxon>Pseudomonadati</taxon>
        <taxon>Pseudomonadota</taxon>
        <taxon>Gammaproteobacteria</taxon>
        <taxon>Chromatiales</taxon>
        <taxon>Ectothiorhodospiraceae</taxon>
        <taxon>Sediminicurvatus</taxon>
    </lineage>
</organism>
<dbReference type="Gene3D" id="1.10.10.10">
    <property type="entry name" value="Winged helix-like DNA-binding domain superfamily/Winged helix DNA-binding domain"/>
    <property type="match status" value="1"/>
</dbReference>
<dbReference type="InterPro" id="IPR036390">
    <property type="entry name" value="WH_DNA-bd_sf"/>
</dbReference>
<evidence type="ECO:0000256" key="1">
    <source>
        <dbReference type="ARBA" id="ARBA00023015"/>
    </source>
</evidence>
<evidence type="ECO:0000256" key="5">
    <source>
        <dbReference type="ARBA" id="ARBA00042627"/>
    </source>
</evidence>
<dbReference type="Gene3D" id="3.30.450.40">
    <property type="match status" value="1"/>
</dbReference>
<keyword evidence="2" id="KW-0238">DNA-binding</keyword>
<dbReference type="PANTHER" id="PTHR30136">
    <property type="entry name" value="HELIX-TURN-HELIX TRANSCRIPTIONAL REGULATOR, ICLR FAMILY"/>
    <property type="match status" value="1"/>
</dbReference>
<dbReference type="InterPro" id="IPR014757">
    <property type="entry name" value="Tscrpt_reg_IclR_C"/>
</dbReference>
<feature type="region of interest" description="Disordered" evidence="6">
    <location>
        <begin position="1"/>
        <end position="34"/>
    </location>
</feature>
<dbReference type="PROSITE" id="PS51078">
    <property type="entry name" value="ICLR_ED"/>
    <property type="match status" value="1"/>
</dbReference>
<evidence type="ECO:0000259" key="8">
    <source>
        <dbReference type="PROSITE" id="PS51078"/>
    </source>
</evidence>
<proteinExistence type="predicted"/>
<dbReference type="GO" id="GO:0003677">
    <property type="term" value="F:DNA binding"/>
    <property type="evidence" value="ECO:0007669"/>
    <property type="project" value="UniProtKB-KW"/>
</dbReference>
<dbReference type="GO" id="GO:0045892">
    <property type="term" value="P:negative regulation of DNA-templated transcription"/>
    <property type="evidence" value="ECO:0007669"/>
    <property type="project" value="TreeGrafter"/>
</dbReference>
<dbReference type="Proteomes" id="UP000245474">
    <property type="component" value="Unassembled WGS sequence"/>
</dbReference>
<evidence type="ECO:0000256" key="2">
    <source>
        <dbReference type="ARBA" id="ARBA00023125"/>
    </source>
</evidence>
<evidence type="ECO:0000256" key="6">
    <source>
        <dbReference type="SAM" id="MobiDB-lite"/>
    </source>
</evidence>
<feature type="domain" description="HTH iclR-type" evidence="7">
    <location>
        <begin position="33"/>
        <end position="95"/>
    </location>
</feature>
<evidence type="ECO:0000313" key="9">
    <source>
        <dbReference type="EMBL" id="PWG64553.1"/>
    </source>
</evidence>
<feature type="domain" description="IclR-ED" evidence="8">
    <location>
        <begin position="96"/>
        <end position="279"/>
    </location>
</feature>
<dbReference type="EMBL" id="QFFI01000005">
    <property type="protein sequence ID" value="PWG64553.1"/>
    <property type="molecule type" value="Genomic_DNA"/>
</dbReference>
<evidence type="ECO:0000259" key="7">
    <source>
        <dbReference type="PROSITE" id="PS51077"/>
    </source>
</evidence>
<keyword evidence="3" id="KW-0804">Transcription</keyword>
<keyword evidence="10" id="KW-1185">Reference proteome</keyword>
<name>A0A2U2N649_9GAMM</name>
<dbReference type="AlphaFoldDB" id="A0A2U2N649"/>
<protein>
    <recommendedName>
        <fullName evidence="4">HTH-type transcriptional repressor AllR</fullName>
    </recommendedName>
    <alternativeName>
        <fullName evidence="5">Negative regulator of allantoin and glyoxylate utilization operons</fullName>
    </alternativeName>
</protein>
<dbReference type="Pfam" id="PF01614">
    <property type="entry name" value="IclR_C"/>
    <property type="match status" value="1"/>
</dbReference>
<dbReference type="GO" id="GO:0003700">
    <property type="term" value="F:DNA-binding transcription factor activity"/>
    <property type="evidence" value="ECO:0007669"/>
    <property type="project" value="TreeGrafter"/>
</dbReference>
<dbReference type="SMART" id="SM00346">
    <property type="entry name" value="HTH_ICLR"/>
    <property type="match status" value="1"/>
</dbReference>
<dbReference type="InterPro" id="IPR029016">
    <property type="entry name" value="GAF-like_dom_sf"/>
</dbReference>
<keyword evidence="1" id="KW-0805">Transcription regulation</keyword>
<comment type="caution">
    <text evidence="9">The sequence shown here is derived from an EMBL/GenBank/DDBJ whole genome shotgun (WGS) entry which is preliminary data.</text>
</comment>
<dbReference type="InterPro" id="IPR005471">
    <property type="entry name" value="Tscrpt_reg_IclR_N"/>
</dbReference>
<accession>A0A2U2N649</accession>
<dbReference type="InterPro" id="IPR036388">
    <property type="entry name" value="WH-like_DNA-bd_sf"/>
</dbReference>
<dbReference type="SUPFAM" id="SSF46785">
    <property type="entry name" value="Winged helix' DNA-binding domain"/>
    <property type="match status" value="1"/>
</dbReference>
<dbReference type="SUPFAM" id="SSF55781">
    <property type="entry name" value="GAF domain-like"/>
    <property type="match status" value="1"/>
</dbReference>
<gene>
    <name evidence="9" type="ORF">DEM34_04290</name>
</gene>
<dbReference type="InterPro" id="IPR050707">
    <property type="entry name" value="HTH_MetabolicPath_Reg"/>
</dbReference>
<feature type="compositionally biased region" description="Polar residues" evidence="6">
    <location>
        <begin position="22"/>
        <end position="34"/>
    </location>
</feature>
<evidence type="ECO:0000313" key="10">
    <source>
        <dbReference type="Proteomes" id="UP000245474"/>
    </source>
</evidence>